<keyword evidence="4" id="KW-1185">Reference proteome</keyword>
<sequence>MNASTFLPGYDKEKSMKNVLRKYGLLGGTAAACVACCTAPLFMGPLLAWLGASTLGLVGLPWYLLLLTIPALLMLARKMGKHNAQAAAATGGDCGCSSPSSTDERKTNGCQ</sequence>
<reference evidence="3 4" key="1">
    <citation type="submission" date="2023-10" db="EMBL/GenBank/DDBJ databases">
        <title>Noviherbaspirillum sp. CPCC 100848 genome assembly.</title>
        <authorList>
            <person name="Li X.Y."/>
            <person name="Fang X.M."/>
        </authorList>
    </citation>
    <scope>NUCLEOTIDE SEQUENCE [LARGE SCALE GENOMIC DNA]</scope>
    <source>
        <strain evidence="3 4">CPCC 100848</strain>
    </source>
</reference>
<organism evidence="3 4">
    <name type="scientific">Noviherbaspirillum album</name>
    <dbReference type="NCBI Taxonomy" id="3080276"/>
    <lineage>
        <taxon>Bacteria</taxon>
        <taxon>Pseudomonadati</taxon>
        <taxon>Pseudomonadota</taxon>
        <taxon>Betaproteobacteria</taxon>
        <taxon>Burkholderiales</taxon>
        <taxon>Oxalobacteraceae</taxon>
        <taxon>Noviherbaspirillum</taxon>
    </lineage>
</organism>
<evidence type="ECO:0000313" key="4">
    <source>
        <dbReference type="Proteomes" id="UP001352263"/>
    </source>
</evidence>
<dbReference type="EMBL" id="JAWIIV010000002">
    <property type="protein sequence ID" value="MEC4718413.1"/>
    <property type="molecule type" value="Genomic_DNA"/>
</dbReference>
<comment type="caution">
    <text evidence="3">The sequence shown here is derived from an EMBL/GenBank/DDBJ whole genome shotgun (WGS) entry which is preliminary data.</text>
</comment>
<evidence type="ECO:0000313" key="3">
    <source>
        <dbReference type="EMBL" id="MEC4718413.1"/>
    </source>
</evidence>
<gene>
    <name evidence="3" type="ORF">RY831_04600</name>
</gene>
<protein>
    <recommendedName>
        <fullName evidence="5">Mercury resistance system transport protein MerF</fullName>
    </recommendedName>
</protein>
<proteinExistence type="predicted"/>
<accession>A0ABU6J4N4</accession>
<feature type="transmembrane region" description="Helical" evidence="2">
    <location>
        <begin position="23"/>
        <end position="43"/>
    </location>
</feature>
<keyword evidence="2" id="KW-0812">Transmembrane</keyword>
<feature type="region of interest" description="Disordered" evidence="1">
    <location>
        <begin position="88"/>
        <end position="111"/>
    </location>
</feature>
<name>A0ABU6J4N4_9BURK</name>
<keyword evidence="2" id="KW-0472">Membrane</keyword>
<dbReference type="Proteomes" id="UP001352263">
    <property type="component" value="Unassembled WGS sequence"/>
</dbReference>
<dbReference type="RefSeq" id="WP_326505136.1">
    <property type="nucleotide sequence ID" value="NZ_JAWIIV010000002.1"/>
</dbReference>
<feature type="transmembrane region" description="Helical" evidence="2">
    <location>
        <begin position="49"/>
        <end position="75"/>
    </location>
</feature>
<evidence type="ECO:0000256" key="1">
    <source>
        <dbReference type="SAM" id="MobiDB-lite"/>
    </source>
</evidence>
<feature type="compositionally biased region" description="Basic and acidic residues" evidence="1">
    <location>
        <begin position="102"/>
        <end position="111"/>
    </location>
</feature>
<evidence type="ECO:0000256" key="2">
    <source>
        <dbReference type="SAM" id="Phobius"/>
    </source>
</evidence>
<evidence type="ECO:0008006" key="5">
    <source>
        <dbReference type="Google" id="ProtNLM"/>
    </source>
</evidence>
<keyword evidence="2" id="KW-1133">Transmembrane helix</keyword>